<reference evidence="1" key="1">
    <citation type="submission" date="2016-07" db="EMBL/GenBank/DDBJ databases">
        <authorList>
            <person name="Bretaudeau A."/>
        </authorList>
    </citation>
    <scope>NUCLEOTIDE SEQUENCE</scope>
    <source>
        <strain evidence="1">Rice</strain>
        <tissue evidence="1">Whole body</tissue>
    </source>
</reference>
<evidence type="ECO:0000313" key="1">
    <source>
        <dbReference type="EMBL" id="SOQ56301.1"/>
    </source>
</evidence>
<accession>A0A2H1WTB6</accession>
<dbReference type="EMBL" id="ODYU01010902">
    <property type="protein sequence ID" value="SOQ56301.1"/>
    <property type="molecule type" value="Genomic_DNA"/>
</dbReference>
<organism evidence="1">
    <name type="scientific">Spodoptera frugiperda</name>
    <name type="common">Fall armyworm</name>
    <dbReference type="NCBI Taxonomy" id="7108"/>
    <lineage>
        <taxon>Eukaryota</taxon>
        <taxon>Metazoa</taxon>
        <taxon>Ecdysozoa</taxon>
        <taxon>Arthropoda</taxon>
        <taxon>Hexapoda</taxon>
        <taxon>Insecta</taxon>
        <taxon>Pterygota</taxon>
        <taxon>Neoptera</taxon>
        <taxon>Endopterygota</taxon>
        <taxon>Lepidoptera</taxon>
        <taxon>Glossata</taxon>
        <taxon>Ditrysia</taxon>
        <taxon>Noctuoidea</taxon>
        <taxon>Noctuidae</taxon>
        <taxon>Amphipyrinae</taxon>
        <taxon>Spodoptera</taxon>
    </lineage>
</organism>
<gene>
    <name evidence="1" type="ORF">SFRICE_007691</name>
</gene>
<protein>
    <submittedName>
        <fullName evidence="1">SFRICE_007691</fullName>
    </submittedName>
</protein>
<proteinExistence type="predicted"/>
<dbReference type="AlphaFoldDB" id="A0A2H1WTB6"/>
<name>A0A2H1WTB6_SPOFR</name>
<sequence>MTHILTLYVAIKGLFSYEEGLDINHHACSVLVGAFKLIIRNYKTRIIYPASLVEWSQVRLPDKGSRVRFPGRAKCYWARFVITRSLEVCPVYGNRLTTYYMGLITQMVKSGCTLYGCSGIMCRNVHLYPPLRD</sequence>